<dbReference type="RefSeq" id="WP_345328409.1">
    <property type="nucleotide sequence ID" value="NZ_BAABGA010000120.1"/>
</dbReference>
<keyword evidence="2" id="KW-1185">Reference proteome</keyword>
<organism evidence="1 2">
    <name type="scientific">Novipirellula rosea</name>
    <dbReference type="NCBI Taxonomy" id="1031540"/>
    <lineage>
        <taxon>Bacteria</taxon>
        <taxon>Pseudomonadati</taxon>
        <taxon>Planctomycetota</taxon>
        <taxon>Planctomycetia</taxon>
        <taxon>Pirellulales</taxon>
        <taxon>Pirellulaceae</taxon>
        <taxon>Novipirellula</taxon>
    </lineage>
</organism>
<accession>A0ABP8NWU2</accession>
<proteinExistence type="predicted"/>
<comment type="caution">
    <text evidence="1">The sequence shown here is derived from an EMBL/GenBank/DDBJ whole genome shotgun (WGS) entry which is preliminary data.</text>
</comment>
<protein>
    <submittedName>
        <fullName evidence="1">Uncharacterized protein</fullName>
    </submittedName>
</protein>
<evidence type="ECO:0000313" key="2">
    <source>
        <dbReference type="Proteomes" id="UP001500840"/>
    </source>
</evidence>
<gene>
    <name evidence="1" type="ORF">GCM10023156_70400</name>
</gene>
<evidence type="ECO:0000313" key="1">
    <source>
        <dbReference type="EMBL" id="GAA4473024.1"/>
    </source>
</evidence>
<dbReference type="EMBL" id="BAABGA010000120">
    <property type="protein sequence ID" value="GAA4473024.1"/>
    <property type="molecule type" value="Genomic_DNA"/>
</dbReference>
<name>A0ABP8NWU2_9BACT</name>
<dbReference type="Proteomes" id="UP001500840">
    <property type="component" value="Unassembled WGS sequence"/>
</dbReference>
<reference evidence="2" key="1">
    <citation type="journal article" date="2019" name="Int. J. Syst. Evol. Microbiol.">
        <title>The Global Catalogue of Microorganisms (GCM) 10K type strain sequencing project: providing services to taxonomists for standard genome sequencing and annotation.</title>
        <authorList>
            <consortium name="The Broad Institute Genomics Platform"/>
            <consortium name="The Broad Institute Genome Sequencing Center for Infectious Disease"/>
            <person name="Wu L."/>
            <person name="Ma J."/>
        </authorList>
    </citation>
    <scope>NUCLEOTIDE SEQUENCE [LARGE SCALE GENOMIC DNA]</scope>
    <source>
        <strain evidence="2">JCM 17759</strain>
    </source>
</reference>
<sequence length="93" mass="10595">MLFYVNWLERGFRVVHTPGIARAFVRVENNGDLFTLTDLGGFDLPQRNGPFQATHFNKHDEVIEGPITCNTRLGLAAWLRTRSTIPIPTDPRM</sequence>